<organism evidence="1 2">
    <name type="scientific">Planoprotostelium fungivorum</name>
    <dbReference type="NCBI Taxonomy" id="1890364"/>
    <lineage>
        <taxon>Eukaryota</taxon>
        <taxon>Amoebozoa</taxon>
        <taxon>Evosea</taxon>
        <taxon>Variosea</taxon>
        <taxon>Cavosteliida</taxon>
        <taxon>Cavosteliaceae</taxon>
        <taxon>Planoprotostelium</taxon>
    </lineage>
</organism>
<accession>A0A2P6MX01</accession>
<dbReference type="InParanoid" id="A0A2P6MX01"/>
<keyword evidence="2" id="KW-1185">Reference proteome</keyword>
<reference evidence="1 2" key="1">
    <citation type="journal article" date="2018" name="Genome Biol. Evol.">
        <title>Multiple Roots of Fruiting Body Formation in Amoebozoa.</title>
        <authorList>
            <person name="Hillmann F."/>
            <person name="Forbes G."/>
            <person name="Novohradska S."/>
            <person name="Ferling I."/>
            <person name="Riege K."/>
            <person name="Groth M."/>
            <person name="Westermann M."/>
            <person name="Marz M."/>
            <person name="Spaller T."/>
            <person name="Winckler T."/>
            <person name="Schaap P."/>
            <person name="Glockner G."/>
        </authorList>
    </citation>
    <scope>NUCLEOTIDE SEQUENCE [LARGE SCALE GENOMIC DNA]</scope>
    <source>
        <strain evidence="1 2">Jena</strain>
    </source>
</reference>
<protein>
    <submittedName>
        <fullName evidence="1">Uncharacterized protein</fullName>
    </submittedName>
</protein>
<evidence type="ECO:0000313" key="1">
    <source>
        <dbReference type="EMBL" id="PRP76228.1"/>
    </source>
</evidence>
<dbReference type="AlphaFoldDB" id="A0A2P6MX01"/>
<sequence>MNRMCSIESNTAHPQRASGEREQCDLLWNDRIQVHDQFMPWLFGQVNLHLDDRDLSRSLVNNLISSALEKAKKMHREVKWMSPEGDIDLILRMRSLTQPTAISRQEYSVKSDDMSAVEVAIATTSWMDPTHERSVNRSDCRINWKTRITRNCIVESMSEERR</sequence>
<gene>
    <name evidence="1" type="ORF">PROFUN_15313</name>
</gene>
<dbReference type="Proteomes" id="UP000241769">
    <property type="component" value="Unassembled WGS sequence"/>
</dbReference>
<evidence type="ECO:0000313" key="2">
    <source>
        <dbReference type="Proteomes" id="UP000241769"/>
    </source>
</evidence>
<dbReference type="EMBL" id="MDYQ01000339">
    <property type="protein sequence ID" value="PRP76228.1"/>
    <property type="molecule type" value="Genomic_DNA"/>
</dbReference>
<proteinExistence type="predicted"/>
<comment type="caution">
    <text evidence="1">The sequence shown here is derived from an EMBL/GenBank/DDBJ whole genome shotgun (WGS) entry which is preliminary data.</text>
</comment>
<name>A0A2P6MX01_9EUKA</name>